<dbReference type="AlphaFoldDB" id="A0A845A7K2"/>
<dbReference type="OrthoDB" id="7391073at2"/>
<sequence>MKFDMSTAWRDAMSMLNANREVLLIVAGIFSFLPTLAASFLVPPMQATMAMDNPASTEAALEQVTQMYANYWWVFLLMTLIQSIGFIAILALLRDSNRPTVSEALQIGLKGFLPYFAAYVLLCIALGLIIGIILTIVALTNVAALIIVATFAALIFAIYAMIKCSLTPAIVAIEKTYNPITILKRSWTVTKGNSLRIFGFFMLIGIVYLIISIIIGMVMQGLGIAIGPNSLAMQIINGLVNGLVGAIATVVFVAILAAIHRQLAGASPDAISEAFK</sequence>
<proteinExistence type="predicted"/>
<comment type="caution">
    <text evidence="2">The sequence shown here is derived from an EMBL/GenBank/DDBJ whole genome shotgun (WGS) entry which is preliminary data.</text>
</comment>
<evidence type="ECO:0000313" key="3">
    <source>
        <dbReference type="Proteomes" id="UP000460561"/>
    </source>
</evidence>
<keyword evidence="1" id="KW-0812">Transmembrane</keyword>
<keyword evidence="1" id="KW-1133">Transmembrane helix</keyword>
<keyword evidence="3" id="KW-1185">Reference proteome</keyword>
<evidence type="ECO:0008006" key="4">
    <source>
        <dbReference type="Google" id="ProtNLM"/>
    </source>
</evidence>
<dbReference type="Proteomes" id="UP000460561">
    <property type="component" value="Unassembled WGS sequence"/>
</dbReference>
<accession>A0A845A7K2</accession>
<dbReference type="EMBL" id="WTYQ01000001">
    <property type="protein sequence ID" value="MXP24546.1"/>
    <property type="molecule type" value="Genomic_DNA"/>
</dbReference>
<feature type="transmembrane region" description="Helical" evidence="1">
    <location>
        <begin position="142"/>
        <end position="162"/>
    </location>
</feature>
<gene>
    <name evidence="2" type="ORF">GRI39_00580</name>
</gene>
<keyword evidence="1" id="KW-0472">Membrane</keyword>
<name>A0A845A7K2_9SPHN</name>
<feature type="transmembrane region" description="Helical" evidence="1">
    <location>
        <begin position="239"/>
        <end position="259"/>
    </location>
</feature>
<evidence type="ECO:0000256" key="1">
    <source>
        <dbReference type="SAM" id="Phobius"/>
    </source>
</evidence>
<feature type="transmembrane region" description="Helical" evidence="1">
    <location>
        <begin position="71"/>
        <end position="93"/>
    </location>
</feature>
<reference evidence="2 3" key="1">
    <citation type="submission" date="2019-12" db="EMBL/GenBank/DDBJ databases">
        <title>Genomic-based taxomic classification of the family Erythrobacteraceae.</title>
        <authorList>
            <person name="Xu L."/>
        </authorList>
    </citation>
    <scope>NUCLEOTIDE SEQUENCE [LARGE SCALE GENOMIC DNA]</scope>
    <source>
        <strain evidence="2 3">DSM 18604</strain>
    </source>
</reference>
<dbReference type="RefSeq" id="WP_160737774.1">
    <property type="nucleotide sequence ID" value="NZ_WTYQ01000001.1"/>
</dbReference>
<feature type="transmembrane region" description="Helical" evidence="1">
    <location>
        <begin position="113"/>
        <end position="136"/>
    </location>
</feature>
<protein>
    <recommendedName>
        <fullName evidence="4">Glycerophosphoryl diester phosphodiesterase membrane domain-containing protein</fullName>
    </recommendedName>
</protein>
<feature type="transmembrane region" description="Helical" evidence="1">
    <location>
        <begin position="195"/>
        <end position="219"/>
    </location>
</feature>
<organism evidence="2 3">
    <name type="scientific">Altericroceibacterium indicum</name>
    <dbReference type="NCBI Taxonomy" id="374177"/>
    <lineage>
        <taxon>Bacteria</taxon>
        <taxon>Pseudomonadati</taxon>
        <taxon>Pseudomonadota</taxon>
        <taxon>Alphaproteobacteria</taxon>
        <taxon>Sphingomonadales</taxon>
        <taxon>Erythrobacteraceae</taxon>
        <taxon>Altericroceibacterium</taxon>
    </lineage>
</organism>
<evidence type="ECO:0000313" key="2">
    <source>
        <dbReference type="EMBL" id="MXP24546.1"/>
    </source>
</evidence>